<dbReference type="EMBL" id="CAKMRJ010005412">
    <property type="protein sequence ID" value="CAH1440489.1"/>
    <property type="molecule type" value="Genomic_DNA"/>
</dbReference>
<organism evidence="2 3">
    <name type="scientific">Lactuca virosa</name>
    <dbReference type="NCBI Taxonomy" id="75947"/>
    <lineage>
        <taxon>Eukaryota</taxon>
        <taxon>Viridiplantae</taxon>
        <taxon>Streptophyta</taxon>
        <taxon>Embryophyta</taxon>
        <taxon>Tracheophyta</taxon>
        <taxon>Spermatophyta</taxon>
        <taxon>Magnoliopsida</taxon>
        <taxon>eudicotyledons</taxon>
        <taxon>Gunneridae</taxon>
        <taxon>Pentapetalae</taxon>
        <taxon>asterids</taxon>
        <taxon>campanulids</taxon>
        <taxon>Asterales</taxon>
        <taxon>Asteraceae</taxon>
        <taxon>Cichorioideae</taxon>
        <taxon>Cichorieae</taxon>
        <taxon>Lactucinae</taxon>
        <taxon>Lactuca</taxon>
    </lineage>
</organism>
<dbReference type="AlphaFoldDB" id="A0AAU9NRI3"/>
<reference evidence="2 3" key="1">
    <citation type="submission" date="2022-01" db="EMBL/GenBank/DDBJ databases">
        <authorList>
            <person name="Xiong W."/>
            <person name="Schranz E."/>
        </authorList>
    </citation>
    <scope>NUCLEOTIDE SEQUENCE [LARGE SCALE GENOMIC DNA]</scope>
</reference>
<keyword evidence="1" id="KW-0812">Transmembrane</keyword>
<proteinExistence type="predicted"/>
<evidence type="ECO:0000256" key="1">
    <source>
        <dbReference type="SAM" id="Phobius"/>
    </source>
</evidence>
<dbReference type="Proteomes" id="UP001157418">
    <property type="component" value="Unassembled WGS sequence"/>
</dbReference>
<keyword evidence="1" id="KW-0472">Membrane</keyword>
<keyword evidence="1" id="KW-1133">Transmembrane helix</keyword>
<evidence type="ECO:0000313" key="3">
    <source>
        <dbReference type="Proteomes" id="UP001157418"/>
    </source>
</evidence>
<name>A0AAU9NRI3_9ASTR</name>
<comment type="caution">
    <text evidence="2">The sequence shown here is derived from an EMBL/GenBank/DDBJ whole genome shotgun (WGS) entry which is preliminary data.</text>
</comment>
<accession>A0AAU9NRI3</accession>
<gene>
    <name evidence="2" type="ORF">LVIROSA_LOCUS26623</name>
</gene>
<sequence length="204" mass="23212">MVEDNHPVDTDFSTLTQGLSDEIIKSFHSDRQFKPILPSMDQPVNISPEGYVGVYTVFFSSGLRLPSFEFLNSILGFVFILFHQFYVTMTSGDWVSFSLRSGAIKICDGLPTSIKKWNTEFFFVDASAFGVVMQFESLLNRDHEPNPELTVDNQYTVDRLVANSIKWSDHDDSILEIVGQSNTLLERLLRKCNTHIPRLLRGLP</sequence>
<keyword evidence="3" id="KW-1185">Reference proteome</keyword>
<evidence type="ECO:0000313" key="2">
    <source>
        <dbReference type="EMBL" id="CAH1440489.1"/>
    </source>
</evidence>
<feature type="transmembrane region" description="Helical" evidence="1">
    <location>
        <begin position="70"/>
        <end position="89"/>
    </location>
</feature>
<protein>
    <submittedName>
        <fullName evidence="2">Uncharacterized protein</fullName>
    </submittedName>
</protein>